<dbReference type="EMBL" id="CP066076">
    <property type="protein sequence ID" value="QQC65798.1"/>
    <property type="molecule type" value="Genomic_DNA"/>
</dbReference>
<evidence type="ECO:0000256" key="2">
    <source>
        <dbReference type="ARBA" id="ARBA00047806"/>
    </source>
</evidence>
<dbReference type="KEGG" id="pgis:I6I06_23635"/>
<evidence type="ECO:0000256" key="3">
    <source>
        <dbReference type="ARBA" id="ARBA00048782"/>
    </source>
</evidence>
<proteinExistence type="inferred from homology"/>
<dbReference type="PANTHER" id="PTHR43774:SF1">
    <property type="entry name" value="PEPTIDE METHIONINE SULFOXIDE REDUCTASE MSRA 2"/>
    <property type="match status" value="1"/>
</dbReference>
<keyword evidence="1 4" id="KW-0560">Oxidoreductase</keyword>
<comment type="function">
    <text evidence="4">Has an important function as a repair enzyme for proteins that have been inactivated by oxidation. Catalyzes the reversible oxidation-reduction of methionine sulfoxide in proteins to methionine.</text>
</comment>
<evidence type="ECO:0000256" key="4">
    <source>
        <dbReference type="HAMAP-Rule" id="MF_01401"/>
    </source>
</evidence>
<dbReference type="EC" id="1.8.4.11" evidence="4"/>
<accession>A0A7T4N5X4</accession>
<organism evidence="6 7">
    <name type="scientific">Paraburkholderia ginsengisoli</name>
    <dbReference type="NCBI Taxonomy" id="311231"/>
    <lineage>
        <taxon>Bacteria</taxon>
        <taxon>Pseudomonadati</taxon>
        <taxon>Pseudomonadota</taxon>
        <taxon>Betaproteobacteria</taxon>
        <taxon>Burkholderiales</taxon>
        <taxon>Burkholderiaceae</taxon>
        <taxon>Paraburkholderia</taxon>
    </lineage>
</organism>
<keyword evidence="7" id="KW-1185">Reference proteome</keyword>
<dbReference type="NCBIfam" id="TIGR00401">
    <property type="entry name" value="msrA"/>
    <property type="match status" value="1"/>
</dbReference>
<dbReference type="HAMAP" id="MF_01401">
    <property type="entry name" value="MsrA"/>
    <property type="match status" value="1"/>
</dbReference>
<dbReference type="Gene3D" id="3.30.1060.10">
    <property type="entry name" value="Peptide methionine sulphoxide reductase MsrA"/>
    <property type="match status" value="1"/>
</dbReference>
<protein>
    <recommendedName>
        <fullName evidence="4">Peptide methionine sulfoxide reductase MsrA</fullName>
        <shortName evidence="4">Protein-methionine-S-oxide reductase</shortName>
        <ecNumber evidence="4">1.8.4.11</ecNumber>
    </recommendedName>
    <alternativeName>
        <fullName evidence="4">Peptide-methionine (S)-S-oxide reductase</fullName>
        <shortName evidence="4">Peptide Met(O) reductase</shortName>
    </alternativeName>
</protein>
<dbReference type="SUPFAM" id="SSF55068">
    <property type="entry name" value="Peptide methionine sulfoxide reductase"/>
    <property type="match status" value="1"/>
</dbReference>
<dbReference type="InterPro" id="IPR036509">
    <property type="entry name" value="Met_Sox_Rdtase_MsrA_sf"/>
</dbReference>
<dbReference type="Pfam" id="PF01625">
    <property type="entry name" value="PMSR"/>
    <property type="match status" value="1"/>
</dbReference>
<dbReference type="RefSeq" id="WP_042325271.1">
    <property type="nucleotide sequence ID" value="NZ_CP066076.1"/>
</dbReference>
<feature type="domain" description="Peptide methionine sulphoxide reductase MsrA" evidence="5">
    <location>
        <begin position="70"/>
        <end position="222"/>
    </location>
</feature>
<evidence type="ECO:0000259" key="5">
    <source>
        <dbReference type="Pfam" id="PF01625"/>
    </source>
</evidence>
<name>A0A7T4N5X4_9BURK</name>
<dbReference type="GO" id="GO:0008113">
    <property type="term" value="F:peptide-methionine (S)-S-oxide reductase activity"/>
    <property type="evidence" value="ECO:0007669"/>
    <property type="project" value="UniProtKB-UniRule"/>
</dbReference>
<dbReference type="PANTHER" id="PTHR43774">
    <property type="entry name" value="PEPTIDE METHIONINE SULFOXIDE REDUCTASE"/>
    <property type="match status" value="1"/>
</dbReference>
<dbReference type="Proteomes" id="UP000595610">
    <property type="component" value="Chromosome 2"/>
</dbReference>
<comment type="catalytic activity">
    <reaction evidence="3 4">
        <text>[thioredoxin]-disulfide + L-methionine + H2O = L-methionine (S)-S-oxide + [thioredoxin]-dithiol</text>
        <dbReference type="Rhea" id="RHEA:19993"/>
        <dbReference type="Rhea" id="RHEA-COMP:10698"/>
        <dbReference type="Rhea" id="RHEA-COMP:10700"/>
        <dbReference type="ChEBI" id="CHEBI:15377"/>
        <dbReference type="ChEBI" id="CHEBI:29950"/>
        <dbReference type="ChEBI" id="CHEBI:50058"/>
        <dbReference type="ChEBI" id="CHEBI:57844"/>
        <dbReference type="ChEBI" id="CHEBI:58772"/>
        <dbReference type="EC" id="1.8.4.11"/>
    </reaction>
</comment>
<reference evidence="6 7" key="1">
    <citation type="submission" date="2020-12" db="EMBL/GenBank/DDBJ databases">
        <title>FDA dAtabase for Regulatory Grade micrObial Sequences (FDA-ARGOS): Supporting development and validation of Infectious Disease Dx tests.</title>
        <authorList>
            <person name="Nelson B."/>
            <person name="Plummer A."/>
            <person name="Tallon L."/>
            <person name="Sadzewicz L."/>
            <person name="Zhao X."/>
            <person name="Boylan J."/>
            <person name="Ott S."/>
            <person name="Bowen H."/>
            <person name="Vavikolanu K."/>
            <person name="Mehta A."/>
            <person name="Aluvathingal J."/>
            <person name="Nadendla S."/>
            <person name="Myers T."/>
            <person name="Yan Y."/>
            <person name="Sichtig H."/>
        </authorList>
    </citation>
    <scope>NUCLEOTIDE SEQUENCE [LARGE SCALE GENOMIC DNA]</scope>
    <source>
        <strain evidence="6 7">FDAARGOS_1049</strain>
    </source>
</reference>
<evidence type="ECO:0000256" key="1">
    <source>
        <dbReference type="ARBA" id="ARBA00023002"/>
    </source>
</evidence>
<comment type="similarity">
    <text evidence="4">Belongs to the MsrA Met sulfoxide reductase family.</text>
</comment>
<sequence>MDFGKRIDGRAVRSRVAAFPVSPGIGALALTVALLLGTLARQAFAAETAVVIAPPALDEPISASTVHEETAVFAGGCFWGVQGVFQHVRGVMKAVSGYSGGARDTADYEIVSGGETGHAESVQVTFDPTKVTYGQLLQVYFSVIQDPTQLNRQGPDSGTQYRSALFPLNDMQRRVAQSYIAQLEKARSFPAPIVTRTEPFKGFYPAEAYHQNYLTLHPNSAYIAFNDLPKVANLKRLFPNLYRDKPVLVEAAQ</sequence>
<comment type="catalytic activity">
    <reaction evidence="2 4">
        <text>L-methionyl-[protein] + [thioredoxin]-disulfide + H2O = L-methionyl-(S)-S-oxide-[protein] + [thioredoxin]-dithiol</text>
        <dbReference type="Rhea" id="RHEA:14217"/>
        <dbReference type="Rhea" id="RHEA-COMP:10698"/>
        <dbReference type="Rhea" id="RHEA-COMP:10700"/>
        <dbReference type="Rhea" id="RHEA-COMP:12313"/>
        <dbReference type="Rhea" id="RHEA-COMP:12315"/>
        <dbReference type="ChEBI" id="CHEBI:15377"/>
        <dbReference type="ChEBI" id="CHEBI:16044"/>
        <dbReference type="ChEBI" id="CHEBI:29950"/>
        <dbReference type="ChEBI" id="CHEBI:44120"/>
        <dbReference type="ChEBI" id="CHEBI:50058"/>
        <dbReference type="EC" id="1.8.4.11"/>
    </reaction>
</comment>
<gene>
    <name evidence="4 6" type="primary">msrA</name>
    <name evidence="6" type="ORF">I6I06_23635</name>
</gene>
<dbReference type="AlphaFoldDB" id="A0A7T4N5X4"/>
<feature type="active site" evidence="4">
    <location>
        <position position="77"/>
    </location>
</feature>
<evidence type="ECO:0000313" key="6">
    <source>
        <dbReference type="EMBL" id="QQC65798.1"/>
    </source>
</evidence>
<evidence type="ECO:0000313" key="7">
    <source>
        <dbReference type="Proteomes" id="UP000595610"/>
    </source>
</evidence>
<dbReference type="InterPro" id="IPR002569">
    <property type="entry name" value="Met_Sox_Rdtase_MsrA_dom"/>
</dbReference>